<dbReference type="Pfam" id="PF01965">
    <property type="entry name" value="DJ-1_PfpI"/>
    <property type="match status" value="1"/>
</dbReference>
<dbReference type="OrthoDB" id="9803764at2"/>
<evidence type="ECO:0000313" key="2">
    <source>
        <dbReference type="EMBL" id="QBY55444.1"/>
    </source>
</evidence>
<dbReference type="AlphaFoldDB" id="A0A4P7LGW2"/>
<name>A0A4P7LGW2_9BURK</name>
<evidence type="ECO:0000259" key="1">
    <source>
        <dbReference type="Pfam" id="PF01965"/>
    </source>
</evidence>
<dbReference type="CDD" id="cd03139">
    <property type="entry name" value="GATase1_PfpI_2"/>
    <property type="match status" value="1"/>
</dbReference>
<reference evidence="2 3" key="1">
    <citation type="submission" date="2019-03" db="EMBL/GenBank/DDBJ databases">
        <title>Efficiently degradation of phenoxyalkanoic acid herbicides by Cupriavidus oxalaticus strain X32.</title>
        <authorList>
            <person name="Sheng X."/>
        </authorList>
    </citation>
    <scope>NUCLEOTIDE SEQUENCE [LARGE SCALE GENOMIC DNA]</scope>
    <source>
        <strain evidence="2 3">X32</strain>
        <plasmid evidence="2 3">unnamed1</plasmid>
    </source>
</reference>
<sequence>MKILAALFPGFTAIDLIGPTNTWMFIPDVQIQLAAAKAGPVTTDIGLTVNATHDFDNCFQEPDVLLVPGGARGVFDALQDDRFIDQVARLGAKAGWVTSVCNGSLLLGAAGLLKGYRAGCYWYSRDYLLKFGAEPVNERIVIDRNRATGGGMTAGIDFALGMIGHWAGDFSGQLTQLCMEYAPKPPYNTGLPEFAPPEVLAKANEMLAKEMPNVVVDETAKRRGFIA</sequence>
<geneLocation type="plasmid" evidence="2">
    <name>unnamed1</name>
</geneLocation>
<dbReference type="SUPFAM" id="SSF52317">
    <property type="entry name" value="Class I glutamine amidotransferase-like"/>
    <property type="match status" value="1"/>
</dbReference>
<dbReference type="PANTHER" id="PTHR43130:SF2">
    <property type="entry name" value="DJ-1_PFPI DOMAIN-CONTAINING PROTEIN"/>
    <property type="match status" value="1"/>
</dbReference>
<dbReference type="Gene3D" id="3.40.50.880">
    <property type="match status" value="1"/>
</dbReference>
<dbReference type="InterPro" id="IPR002818">
    <property type="entry name" value="DJ-1/PfpI"/>
</dbReference>
<evidence type="ECO:0000313" key="3">
    <source>
        <dbReference type="Proteomes" id="UP000295294"/>
    </source>
</evidence>
<proteinExistence type="predicted"/>
<gene>
    <name evidence="2" type="ORF">E0W60_30825</name>
</gene>
<dbReference type="GO" id="GO:0006355">
    <property type="term" value="P:regulation of DNA-templated transcription"/>
    <property type="evidence" value="ECO:0007669"/>
    <property type="project" value="TreeGrafter"/>
</dbReference>
<dbReference type="Proteomes" id="UP000295294">
    <property type="component" value="Plasmid unnamed1"/>
</dbReference>
<protein>
    <submittedName>
        <fullName evidence="2">DJ-1/PfpI family protein</fullName>
    </submittedName>
</protein>
<organism evidence="2 3">
    <name type="scientific">Cupriavidus oxalaticus</name>
    <dbReference type="NCBI Taxonomy" id="96344"/>
    <lineage>
        <taxon>Bacteria</taxon>
        <taxon>Pseudomonadati</taxon>
        <taxon>Pseudomonadota</taxon>
        <taxon>Betaproteobacteria</taxon>
        <taxon>Burkholderiales</taxon>
        <taxon>Burkholderiaceae</taxon>
        <taxon>Cupriavidus</taxon>
    </lineage>
</organism>
<keyword evidence="2" id="KW-0614">Plasmid</keyword>
<dbReference type="KEGG" id="cox:E0W60_30825"/>
<accession>A0A4P7LGW2</accession>
<dbReference type="RefSeq" id="WP_135706688.1">
    <property type="nucleotide sequence ID" value="NZ_CP038636.1"/>
</dbReference>
<dbReference type="PANTHER" id="PTHR43130">
    <property type="entry name" value="ARAC-FAMILY TRANSCRIPTIONAL REGULATOR"/>
    <property type="match status" value="1"/>
</dbReference>
<dbReference type="InterPro" id="IPR029062">
    <property type="entry name" value="Class_I_gatase-like"/>
</dbReference>
<feature type="domain" description="DJ-1/PfpI" evidence="1">
    <location>
        <begin position="1"/>
        <end position="162"/>
    </location>
</feature>
<dbReference type="EMBL" id="CP038636">
    <property type="protein sequence ID" value="QBY55444.1"/>
    <property type="molecule type" value="Genomic_DNA"/>
</dbReference>
<dbReference type="InterPro" id="IPR052158">
    <property type="entry name" value="INH-QAR"/>
</dbReference>